<comment type="caution">
    <text evidence="3">The sequence shown here is derived from an EMBL/GenBank/DDBJ whole genome shotgun (WGS) entry which is preliminary data.</text>
</comment>
<dbReference type="InterPro" id="IPR051199">
    <property type="entry name" value="LPS_LOS_Heptosyltrfase"/>
</dbReference>
<dbReference type="CDD" id="cd03789">
    <property type="entry name" value="GT9_LPS_heptosyltransferase"/>
    <property type="match status" value="1"/>
</dbReference>
<dbReference type="Proteomes" id="UP000549913">
    <property type="component" value="Unassembled WGS sequence"/>
</dbReference>
<dbReference type="AlphaFoldDB" id="A0A852SSF6"/>
<gene>
    <name evidence="3" type="ORF">BJ984_002909</name>
</gene>
<dbReference type="RefSeq" id="WP_246306471.1">
    <property type="nucleotide sequence ID" value="NZ_BSEW01000002.1"/>
</dbReference>
<keyword evidence="4" id="KW-1185">Reference proteome</keyword>
<evidence type="ECO:0000256" key="2">
    <source>
        <dbReference type="ARBA" id="ARBA00022679"/>
    </source>
</evidence>
<protein>
    <submittedName>
        <fullName evidence="3">ADP-heptose:LPS heptosyltransferase</fullName>
    </submittedName>
</protein>
<evidence type="ECO:0000256" key="1">
    <source>
        <dbReference type="ARBA" id="ARBA00022676"/>
    </source>
</evidence>
<sequence>MTMTLTDLPGQTPGPVLAPLRDRFDGVHRIAVLRGGGLGDLLFAMPAVEALAAAYPDARITLLGTPLHGALLEGRPGPVHGVELLPAARGVRGADDAADPLATARFHVRMRAEGFDLAVQLHGGGRYSNPFLLALGARHTVGTMTGDAAPLERTVPYLYYQHEVVRWLETVAQAGAAPVTMEPVVRVLDEERRRGEELLGGGRGTGASRGVVVVHPGATDPRRRWPAESFAELARRALNDDHRVVVVGDASDVPTAERIVALAGGERMRGRLVSLAGALTLPELVGVLASADVLVGNDSGPRHLAQAVGTPTVSVYWVGNLINGGPLTRREHRVHLSWTTACPVCGQDSRQPGWTAERCEHDDSFVAEVEVGPVFDDVRQVLAHGRRR</sequence>
<dbReference type="Gene3D" id="3.40.50.2000">
    <property type="entry name" value="Glycogen Phosphorylase B"/>
    <property type="match status" value="2"/>
</dbReference>
<dbReference type="GO" id="GO:0009244">
    <property type="term" value="P:lipopolysaccharide core region biosynthetic process"/>
    <property type="evidence" value="ECO:0007669"/>
    <property type="project" value="TreeGrafter"/>
</dbReference>
<proteinExistence type="predicted"/>
<dbReference type="Pfam" id="PF01075">
    <property type="entry name" value="Glyco_transf_9"/>
    <property type="match status" value="1"/>
</dbReference>
<dbReference type="GO" id="GO:0008713">
    <property type="term" value="F:ADP-heptose-lipopolysaccharide heptosyltransferase activity"/>
    <property type="evidence" value="ECO:0007669"/>
    <property type="project" value="TreeGrafter"/>
</dbReference>
<dbReference type="GO" id="GO:0005829">
    <property type="term" value="C:cytosol"/>
    <property type="evidence" value="ECO:0007669"/>
    <property type="project" value="TreeGrafter"/>
</dbReference>
<dbReference type="PANTHER" id="PTHR30160:SF1">
    <property type="entry name" value="LIPOPOLYSACCHARIDE 1,2-N-ACETYLGLUCOSAMINETRANSFERASE-RELATED"/>
    <property type="match status" value="1"/>
</dbReference>
<evidence type="ECO:0000313" key="3">
    <source>
        <dbReference type="EMBL" id="NYD71751.1"/>
    </source>
</evidence>
<dbReference type="EMBL" id="JACCBM010000001">
    <property type="protein sequence ID" value="NYD71751.1"/>
    <property type="molecule type" value="Genomic_DNA"/>
</dbReference>
<organism evidence="3 4">
    <name type="scientific">Herbiconiux flava</name>
    <dbReference type="NCBI Taxonomy" id="881268"/>
    <lineage>
        <taxon>Bacteria</taxon>
        <taxon>Bacillati</taxon>
        <taxon>Actinomycetota</taxon>
        <taxon>Actinomycetes</taxon>
        <taxon>Micrococcales</taxon>
        <taxon>Microbacteriaceae</taxon>
        <taxon>Herbiconiux</taxon>
    </lineage>
</organism>
<name>A0A852SSF6_9MICO</name>
<dbReference type="PANTHER" id="PTHR30160">
    <property type="entry name" value="TETRAACYLDISACCHARIDE 4'-KINASE-RELATED"/>
    <property type="match status" value="1"/>
</dbReference>
<dbReference type="SUPFAM" id="SSF53756">
    <property type="entry name" value="UDP-Glycosyltransferase/glycogen phosphorylase"/>
    <property type="match status" value="1"/>
</dbReference>
<dbReference type="InterPro" id="IPR002201">
    <property type="entry name" value="Glyco_trans_9"/>
</dbReference>
<accession>A0A852SSF6</accession>
<keyword evidence="2 3" id="KW-0808">Transferase</keyword>
<keyword evidence="1" id="KW-0328">Glycosyltransferase</keyword>
<reference evidence="3 4" key="1">
    <citation type="submission" date="2020-07" db="EMBL/GenBank/DDBJ databases">
        <title>Sequencing the genomes of 1000 actinobacteria strains.</title>
        <authorList>
            <person name="Klenk H.-P."/>
        </authorList>
    </citation>
    <scope>NUCLEOTIDE SEQUENCE [LARGE SCALE GENOMIC DNA]</scope>
    <source>
        <strain evidence="3 4">DSM 26474</strain>
    </source>
</reference>
<evidence type="ECO:0000313" key="4">
    <source>
        <dbReference type="Proteomes" id="UP000549913"/>
    </source>
</evidence>